<dbReference type="EMBL" id="UINC01048484">
    <property type="protein sequence ID" value="SVB59059.1"/>
    <property type="molecule type" value="Genomic_DNA"/>
</dbReference>
<evidence type="ECO:0000256" key="3">
    <source>
        <dbReference type="ARBA" id="ARBA00022801"/>
    </source>
</evidence>
<keyword evidence="2" id="KW-0547">Nucleotide-binding</keyword>
<dbReference type="InterPro" id="IPR050079">
    <property type="entry name" value="DEAD_box_RNA_helicase"/>
</dbReference>
<dbReference type="InterPro" id="IPR011545">
    <property type="entry name" value="DEAD/DEAH_box_helicase_dom"/>
</dbReference>
<sequence length="454" mass="50388">MLANSSIQSMQTDFETLNLINPICQALHEEKYILPTPIQEQAIPYLVKGRDLLGCAQTGTGKTAAFALPILQWLEQNREAVSPKGVRSLILAPTRELAVQIGESFRVYGRHLRIKQAVIYGGVRPALQIRALSRGVDVLVATPGRLLDLLNQRQLRLDKVGVLVLDEADRMLDMGFLPDIKKICSAIPSNRQTMLFSATLPSEIVKLSRNFLSDPVKVTVNPPSSTVDKIEQKVLFVDRENKSDLLEFILEEDESIQRALVFTRTKHGANRIAKRLSKVKISTEAIHGNKSQSARLQALEKFRSGRVRVLVATDIASRGLDVDGITHVINYELPKEAESYVHRIGRTARAGTDGIALSLCDAGEKSYLRKIELEIRSSLNIDQNHPFHAQSIASKKTGVRKSGSKNFSDGRGRGSRNKSTTRAEGKNKNFSFSRNRSPGKPVNGKKNIRNKRAS</sequence>
<organism evidence="10">
    <name type="scientific">marine metagenome</name>
    <dbReference type="NCBI Taxonomy" id="408172"/>
    <lineage>
        <taxon>unclassified sequences</taxon>
        <taxon>metagenomes</taxon>
        <taxon>ecological metagenomes</taxon>
    </lineage>
</organism>
<dbReference type="Pfam" id="PF00270">
    <property type="entry name" value="DEAD"/>
    <property type="match status" value="1"/>
</dbReference>
<gene>
    <name evidence="10" type="ORF">METZ01_LOCUS211913</name>
</gene>
<dbReference type="InterPro" id="IPR000629">
    <property type="entry name" value="RNA-helicase_DEAD-box_CS"/>
</dbReference>
<dbReference type="SMART" id="SM00487">
    <property type="entry name" value="DEXDc"/>
    <property type="match status" value="1"/>
</dbReference>
<keyword evidence="4" id="KW-0347">Helicase</keyword>
<keyword evidence="5" id="KW-0067">ATP-binding</keyword>
<keyword evidence="1" id="KW-0963">Cytoplasm</keyword>
<dbReference type="PROSITE" id="PS51192">
    <property type="entry name" value="HELICASE_ATP_BIND_1"/>
    <property type="match status" value="1"/>
</dbReference>
<dbReference type="InterPro" id="IPR014014">
    <property type="entry name" value="RNA_helicase_DEAD_Q_motif"/>
</dbReference>
<dbReference type="InterPro" id="IPR027417">
    <property type="entry name" value="P-loop_NTPase"/>
</dbReference>
<evidence type="ECO:0000256" key="2">
    <source>
        <dbReference type="ARBA" id="ARBA00022741"/>
    </source>
</evidence>
<dbReference type="SMART" id="SM00490">
    <property type="entry name" value="HELICc"/>
    <property type="match status" value="1"/>
</dbReference>
<evidence type="ECO:0000256" key="5">
    <source>
        <dbReference type="ARBA" id="ARBA00022840"/>
    </source>
</evidence>
<reference evidence="10" key="1">
    <citation type="submission" date="2018-05" db="EMBL/GenBank/DDBJ databases">
        <authorList>
            <person name="Lanie J.A."/>
            <person name="Ng W.-L."/>
            <person name="Kazmierczak K.M."/>
            <person name="Andrzejewski T.M."/>
            <person name="Davidsen T.M."/>
            <person name="Wayne K.J."/>
            <person name="Tettelin H."/>
            <person name="Glass J.I."/>
            <person name="Rusch D."/>
            <person name="Podicherti R."/>
            <person name="Tsui H.-C.T."/>
            <person name="Winkler M.E."/>
        </authorList>
    </citation>
    <scope>NUCLEOTIDE SEQUENCE</scope>
</reference>
<feature type="domain" description="Helicase ATP-binding" evidence="7">
    <location>
        <begin position="43"/>
        <end position="218"/>
    </location>
</feature>
<dbReference type="PROSITE" id="PS51195">
    <property type="entry name" value="Q_MOTIF"/>
    <property type="match status" value="1"/>
</dbReference>
<dbReference type="GO" id="GO:0003724">
    <property type="term" value="F:RNA helicase activity"/>
    <property type="evidence" value="ECO:0007669"/>
    <property type="project" value="InterPro"/>
</dbReference>
<feature type="domain" description="DEAD-box RNA helicase Q" evidence="9">
    <location>
        <begin position="12"/>
        <end position="40"/>
    </location>
</feature>
<dbReference type="Pfam" id="PF00271">
    <property type="entry name" value="Helicase_C"/>
    <property type="match status" value="1"/>
</dbReference>
<evidence type="ECO:0008006" key="11">
    <source>
        <dbReference type="Google" id="ProtNLM"/>
    </source>
</evidence>
<protein>
    <recommendedName>
        <fullName evidence="11">DEAD/DEAH box helicase</fullName>
    </recommendedName>
</protein>
<dbReference type="InterPro" id="IPR044742">
    <property type="entry name" value="DEAD/DEAH_RhlB"/>
</dbReference>
<accession>A0A382F8Q8</accession>
<evidence type="ECO:0000256" key="1">
    <source>
        <dbReference type="ARBA" id="ARBA00022490"/>
    </source>
</evidence>
<dbReference type="PANTHER" id="PTHR47959:SF13">
    <property type="entry name" value="ATP-DEPENDENT RNA HELICASE RHLE"/>
    <property type="match status" value="1"/>
</dbReference>
<dbReference type="CDD" id="cd00268">
    <property type="entry name" value="DEADc"/>
    <property type="match status" value="1"/>
</dbReference>
<dbReference type="InterPro" id="IPR014001">
    <property type="entry name" value="Helicase_ATP-bd"/>
</dbReference>
<dbReference type="FunFam" id="3.40.50.300:FF:000108">
    <property type="entry name" value="ATP-dependent RNA helicase RhlE"/>
    <property type="match status" value="1"/>
</dbReference>
<dbReference type="Gene3D" id="3.40.50.300">
    <property type="entry name" value="P-loop containing nucleotide triphosphate hydrolases"/>
    <property type="match status" value="2"/>
</dbReference>
<dbReference type="GO" id="GO:0003676">
    <property type="term" value="F:nucleic acid binding"/>
    <property type="evidence" value="ECO:0007669"/>
    <property type="project" value="InterPro"/>
</dbReference>
<feature type="domain" description="Helicase C-terminal" evidence="8">
    <location>
        <begin position="244"/>
        <end position="393"/>
    </location>
</feature>
<dbReference type="SUPFAM" id="SSF52540">
    <property type="entry name" value="P-loop containing nucleoside triphosphate hydrolases"/>
    <property type="match status" value="1"/>
</dbReference>
<keyword evidence="3" id="KW-0378">Hydrolase</keyword>
<evidence type="ECO:0000259" key="9">
    <source>
        <dbReference type="PROSITE" id="PS51195"/>
    </source>
</evidence>
<evidence type="ECO:0000256" key="4">
    <source>
        <dbReference type="ARBA" id="ARBA00022806"/>
    </source>
</evidence>
<evidence type="ECO:0000313" key="10">
    <source>
        <dbReference type="EMBL" id="SVB59059.1"/>
    </source>
</evidence>
<dbReference type="PROSITE" id="PS51194">
    <property type="entry name" value="HELICASE_CTER"/>
    <property type="match status" value="1"/>
</dbReference>
<dbReference type="GO" id="GO:0005829">
    <property type="term" value="C:cytosol"/>
    <property type="evidence" value="ECO:0007669"/>
    <property type="project" value="TreeGrafter"/>
</dbReference>
<dbReference type="GO" id="GO:0016787">
    <property type="term" value="F:hydrolase activity"/>
    <property type="evidence" value="ECO:0007669"/>
    <property type="project" value="UniProtKB-KW"/>
</dbReference>
<dbReference type="InterPro" id="IPR001650">
    <property type="entry name" value="Helicase_C-like"/>
</dbReference>
<evidence type="ECO:0000256" key="6">
    <source>
        <dbReference type="SAM" id="MobiDB-lite"/>
    </source>
</evidence>
<evidence type="ECO:0000259" key="7">
    <source>
        <dbReference type="PROSITE" id="PS51192"/>
    </source>
</evidence>
<evidence type="ECO:0000259" key="8">
    <source>
        <dbReference type="PROSITE" id="PS51194"/>
    </source>
</evidence>
<feature type="region of interest" description="Disordered" evidence="6">
    <location>
        <begin position="386"/>
        <end position="454"/>
    </location>
</feature>
<dbReference type="PANTHER" id="PTHR47959">
    <property type="entry name" value="ATP-DEPENDENT RNA HELICASE RHLE-RELATED"/>
    <property type="match status" value="1"/>
</dbReference>
<dbReference type="PROSITE" id="PS00039">
    <property type="entry name" value="DEAD_ATP_HELICASE"/>
    <property type="match status" value="1"/>
</dbReference>
<dbReference type="CDD" id="cd18787">
    <property type="entry name" value="SF2_C_DEAD"/>
    <property type="match status" value="1"/>
</dbReference>
<name>A0A382F8Q8_9ZZZZ</name>
<proteinExistence type="predicted"/>
<dbReference type="GO" id="GO:0005524">
    <property type="term" value="F:ATP binding"/>
    <property type="evidence" value="ECO:0007669"/>
    <property type="project" value="UniProtKB-KW"/>
</dbReference>
<dbReference type="AlphaFoldDB" id="A0A382F8Q8"/>